<accession>F1YE62</accession>
<evidence type="ECO:0000313" key="2">
    <source>
        <dbReference type="Proteomes" id="UP000035065"/>
    </source>
</evidence>
<dbReference type="STRING" id="644548.SCNU_02220"/>
<proteinExistence type="predicted"/>
<evidence type="ECO:0000313" key="1">
    <source>
        <dbReference type="EMBL" id="EGD57152.1"/>
    </source>
</evidence>
<dbReference type="Proteomes" id="UP000035065">
    <property type="component" value="Unassembled WGS sequence"/>
</dbReference>
<dbReference type="RefSeq" id="WP_009677717.1">
    <property type="nucleotide sequence ID" value="NZ_AEUD01000001.1"/>
</dbReference>
<dbReference type="AlphaFoldDB" id="F1YE62"/>
<keyword evidence="2" id="KW-1185">Reference proteome</keyword>
<dbReference type="EMBL" id="AEUD01000001">
    <property type="protein sequence ID" value="EGD57152.1"/>
    <property type="molecule type" value="Genomic_DNA"/>
</dbReference>
<protein>
    <submittedName>
        <fullName evidence="1">Uncharacterized protein</fullName>
    </submittedName>
</protein>
<gene>
    <name evidence="1" type="ORF">SCNU_02220</name>
</gene>
<name>F1YE62_9ACTN</name>
<organism evidence="1 2">
    <name type="scientific">Gordonia neofelifaecis NRRL B-59395</name>
    <dbReference type="NCBI Taxonomy" id="644548"/>
    <lineage>
        <taxon>Bacteria</taxon>
        <taxon>Bacillati</taxon>
        <taxon>Actinomycetota</taxon>
        <taxon>Actinomycetes</taxon>
        <taxon>Mycobacteriales</taxon>
        <taxon>Gordoniaceae</taxon>
        <taxon>Gordonia</taxon>
    </lineage>
</organism>
<reference evidence="1 2" key="1">
    <citation type="journal article" date="2011" name="J. Bacteriol.">
        <title>Draft Genome Sequence of Gordonia neofelifaecis NRRL B-59395, a Cholesterol-Degrading Actinomycete.</title>
        <authorList>
            <person name="Ge F."/>
            <person name="Li W."/>
            <person name="Chen G."/>
            <person name="Liu Y."/>
            <person name="Zhang G."/>
            <person name="Yong B."/>
            <person name="Wang Q."/>
            <person name="Wang N."/>
            <person name="Huang Z."/>
            <person name="Li W."/>
            <person name="Wang J."/>
            <person name="Wu C."/>
            <person name="Xie Q."/>
            <person name="Liu G."/>
        </authorList>
    </citation>
    <scope>NUCLEOTIDE SEQUENCE [LARGE SCALE GENOMIC DNA]</scope>
    <source>
        <strain evidence="1 2">NRRL B-59395</strain>
    </source>
</reference>
<comment type="caution">
    <text evidence="1">The sequence shown here is derived from an EMBL/GenBank/DDBJ whole genome shotgun (WGS) entry which is preliminary data.</text>
</comment>
<sequence>MTMYIIAPDPVDVDVVVVQEPSGWIRRIHREDADPEHRHLAVRLAATWFGNDPA</sequence>